<keyword evidence="4" id="KW-1185">Reference proteome</keyword>
<feature type="region of interest" description="Disordered" evidence="1">
    <location>
        <begin position="269"/>
        <end position="322"/>
    </location>
</feature>
<feature type="domain" description="DUF1985" evidence="2">
    <location>
        <begin position="408"/>
        <end position="453"/>
    </location>
</feature>
<feature type="region of interest" description="Disordered" evidence="1">
    <location>
        <begin position="1"/>
        <end position="22"/>
    </location>
</feature>
<evidence type="ECO:0000256" key="1">
    <source>
        <dbReference type="SAM" id="MobiDB-lite"/>
    </source>
</evidence>
<dbReference type="Proteomes" id="UP000836841">
    <property type="component" value="Chromosome 6"/>
</dbReference>
<dbReference type="InterPro" id="IPR015410">
    <property type="entry name" value="DUF1985"/>
</dbReference>
<proteinExistence type="predicted"/>
<evidence type="ECO:0000313" key="3">
    <source>
        <dbReference type="EMBL" id="CAH2070835.1"/>
    </source>
</evidence>
<accession>A0AAU9SUS0</accession>
<dbReference type="PANTHER" id="PTHR48449">
    <property type="entry name" value="DUF1985 DOMAIN-CONTAINING PROTEIN"/>
    <property type="match status" value="1"/>
</dbReference>
<sequence length="501" mass="56385">MQTVGGNEPTEMANDDGSQAMDGTTTFLAQKMLGFHIQTPPVVTSTEPVAGARQTETGNDDGSQEKDETTVQTPPVVLSTETAAGAGQIEMDNDDGSQKKDETTVVSALVTPSVAPVKGIRGKSPKTYLTEGSLVEVSGEDNMWFPDLVINRQPGLGPIRSYYLRYLSIDKYENVQEMRIRPTPPQLLQEEHAANVLEAGQVVEVYHNEHRCRGCVKAPTEGTNVSIQLYDIDKTQLIDVRDTRIFTQWVDEAWDPPVNVAIQEDAVTSASPTTVEDIAKGNLEKKKVEKAKSMEEKKKKEKAKKKKAKKEQNEELEKTSLRRSKRFKQTDQLKMDITLPTLNYKMGKEPVSGFKAIDKYSDFKYIAKVKEILGPEQFKRIEDSFLGLVLQFCSRNLSMSGKMIHTILTKTLETKKDKELWFHFGGHPMRFSIREFHMITGMKCTEWLPAVEEEANHYDWSQLEDGHSPDDLIELMIEAAEDAHGERFFGYGAAHRDNFSL</sequence>
<gene>
    <name evidence="3" type="ORF">TAV2_LOCUS18936</name>
</gene>
<feature type="compositionally biased region" description="Basic and acidic residues" evidence="1">
    <location>
        <begin position="310"/>
        <end position="320"/>
    </location>
</feature>
<reference evidence="3 4" key="1">
    <citation type="submission" date="2022-03" db="EMBL/GenBank/DDBJ databases">
        <authorList>
            <person name="Nunn A."/>
            <person name="Chopra R."/>
            <person name="Nunn A."/>
            <person name="Contreras Garrido A."/>
        </authorList>
    </citation>
    <scope>NUCLEOTIDE SEQUENCE [LARGE SCALE GENOMIC DNA]</scope>
</reference>
<dbReference type="AlphaFoldDB" id="A0AAU9SUS0"/>
<feature type="compositionally biased region" description="Basic and acidic residues" evidence="1">
    <location>
        <begin position="277"/>
        <end position="298"/>
    </location>
</feature>
<feature type="region of interest" description="Disordered" evidence="1">
    <location>
        <begin position="41"/>
        <end position="73"/>
    </location>
</feature>
<organism evidence="3 4">
    <name type="scientific">Thlaspi arvense</name>
    <name type="common">Field penny-cress</name>
    <dbReference type="NCBI Taxonomy" id="13288"/>
    <lineage>
        <taxon>Eukaryota</taxon>
        <taxon>Viridiplantae</taxon>
        <taxon>Streptophyta</taxon>
        <taxon>Embryophyta</taxon>
        <taxon>Tracheophyta</taxon>
        <taxon>Spermatophyta</taxon>
        <taxon>Magnoliopsida</taxon>
        <taxon>eudicotyledons</taxon>
        <taxon>Gunneridae</taxon>
        <taxon>Pentapetalae</taxon>
        <taxon>rosids</taxon>
        <taxon>malvids</taxon>
        <taxon>Brassicales</taxon>
        <taxon>Brassicaceae</taxon>
        <taxon>Thlaspideae</taxon>
        <taxon>Thlaspi</taxon>
    </lineage>
</organism>
<dbReference type="EMBL" id="OU466862">
    <property type="protein sequence ID" value="CAH2070835.1"/>
    <property type="molecule type" value="Genomic_DNA"/>
</dbReference>
<dbReference type="PANTHER" id="PTHR48449:SF1">
    <property type="entry name" value="DUF1985 DOMAIN-CONTAINING PROTEIN"/>
    <property type="match status" value="1"/>
</dbReference>
<dbReference type="Pfam" id="PF09331">
    <property type="entry name" value="DUF1985"/>
    <property type="match status" value="1"/>
</dbReference>
<evidence type="ECO:0000259" key="2">
    <source>
        <dbReference type="Pfam" id="PF09331"/>
    </source>
</evidence>
<evidence type="ECO:0000313" key="4">
    <source>
        <dbReference type="Proteomes" id="UP000836841"/>
    </source>
</evidence>
<feature type="compositionally biased region" description="Basic residues" evidence="1">
    <location>
        <begin position="299"/>
        <end position="309"/>
    </location>
</feature>
<name>A0AAU9SUS0_THLAR</name>
<protein>
    <recommendedName>
        <fullName evidence="2">DUF1985 domain-containing protein</fullName>
    </recommendedName>
</protein>